<feature type="transmembrane region" description="Helical" evidence="1">
    <location>
        <begin position="43"/>
        <end position="68"/>
    </location>
</feature>
<evidence type="ECO:0000313" key="2">
    <source>
        <dbReference type="EMBL" id="PTX59176.1"/>
    </source>
</evidence>
<dbReference type="OrthoDB" id="1362378at2"/>
<dbReference type="Proteomes" id="UP000244090">
    <property type="component" value="Unassembled WGS sequence"/>
</dbReference>
<proteinExistence type="predicted"/>
<sequence length="98" mass="10435">MKNNKDVIIGAVVGLCTTALGTLLYLLFIAYDRNASLGAVWDFAITGSQISSVVVYGTALNLAAFFGFLQFNKEARAKGVLVITILIGVAVLIHKLFA</sequence>
<keyword evidence="1" id="KW-0472">Membrane</keyword>
<keyword evidence="1" id="KW-1133">Transmembrane helix</keyword>
<feature type="transmembrane region" description="Helical" evidence="1">
    <location>
        <begin position="7"/>
        <end position="31"/>
    </location>
</feature>
<reference evidence="2 3" key="1">
    <citation type="submission" date="2018-04" db="EMBL/GenBank/DDBJ databases">
        <title>Genomic Encyclopedia of Archaeal and Bacterial Type Strains, Phase II (KMG-II): from individual species to whole genera.</title>
        <authorList>
            <person name="Goeker M."/>
        </authorList>
    </citation>
    <scope>NUCLEOTIDE SEQUENCE [LARGE SCALE GENOMIC DNA]</scope>
    <source>
        <strain evidence="2 3">DSM 25731</strain>
    </source>
</reference>
<comment type="caution">
    <text evidence="2">The sequence shown here is derived from an EMBL/GenBank/DDBJ whole genome shotgun (WGS) entry which is preliminary data.</text>
</comment>
<protein>
    <submittedName>
        <fullName evidence="2">Uncharacterized protein</fullName>
    </submittedName>
</protein>
<evidence type="ECO:0000256" key="1">
    <source>
        <dbReference type="SAM" id="Phobius"/>
    </source>
</evidence>
<gene>
    <name evidence="2" type="ORF">C8N46_1105</name>
</gene>
<accession>A0A2T6BT15</accession>
<organism evidence="2 3">
    <name type="scientific">Kordia periserrulae</name>
    <dbReference type="NCBI Taxonomy" id="701523"/>
    <lineage>
        <taxon>Bacteria</taxon>
        <taxon>Pseudomonadati</taxon>
        <taxon>Bacteroidota</taxon>
        <taxon>Flavobacteriia</taxon>
        <taxon>Flavobacteriales</taxon>
        <taxon>Flavobacteriaceae</taxon>
        <taxon>Kordia</taxon>
    </lineage>
</organism>
<keyword evidence="3" id="KW-1185">Reference proteome</keyword>
<name>A0A2T6BT15_9FLAO</name>
<dbReference type="RefSeq" id="WP_108116331.1">
    <property type="nucleotide sequence ID" value="NZ_QBKT01000010.1"/>
</dbReference>
<feature type="transmembrane region" description="Helical" evidence="1">
    <location>
        <begin position="80"/>
        <end position="97"/>
    </location>
</feature>
<dbReference type="AlphaFoldDB" id="A0A2T6BT15"/>
<keyword evidence="1" id="KW-0812">Transmembrane</keyword>
<evidence type="ECO:0000313" key="3">
    <source>
        <dbReference type="Proteomes" id="UP000244090"/>
    </source>
</evidence>
<dbReference type="EMBL" id="QBKT01000010">
    <property type="protein sequence ID" value="PTX59176.1"/>
    <property type="molecule type" value="Genomic_DNA"/>
</dbReference>